<dbReference type="STRING" id="1423753.FD28_GL001702"/>
<dbReference type="InterPro" id="IPR008523">
    <property type="entry name" value="DUF805"/>
</dbReference>
<feature type="compositionally biased region" description="Polar residues" evidence="1">
    <location>
        <begin position="279"/>
        <end position="288"/>
    </location>
</feature>
<feature type="compositionally biased region" description="Acidic residues" evidence="1">
    <location>
        <begin position="184"/>
        <end position="203"/>
    </location>
</feature>
<dbReference type="PATRIC" id="fig|1423753.3.peg.1769"/>
<reference evidence="3 4" key="1">
    <citation type="journal article" date="2015" name="Genome Announc.">
        <title>Expanding the biotechnology potential of lactobacilli through comparative genomics of 213 strains and associated genera.</title>
        <authorList>
            <person name="Sun Z."/>
            <person name="Harris H.M."/>
            <person name="McCann A."/>
            <person name="Guo C."/>
            <person name="Argimon S."/>
            <person name="Zhang W."/>
            <person name="Yang X."/>
            <person name="Jeffery I.B."/>
            <person name="Cooney J.C."/>
            <person name="Kagawa T.F."/>
            <person name="Liu W."/>
            <person name="Song Y."/>
            <person name="Salvetti E."/>
            <person name="Wrobel A."/>
            <person name="Rasinkangas P."/>
            <person name="Parkhill J."/>
            <person name="Rea M.C."/>
            <person name="O'Sullivan O."/>
            <person name="Ritari J."/>
            <person name="Douillard F.P."/>
            <person name="Paul Ross R."/>
            <person name="Yang R."/>
            <person name="Briner A.E."/>
            <person name="Felis G.E."/>
            <person name="de Vos W.M."/>
            <person name="Barrangou R."/>
            <person name="Klaenhammer T.R."/>
            <person name="Caufield P.W."/>
            <person name="Cui Y."/>
            <person name="Zhang H."/>
            <person name="O'Toole P.W."/>
        </authorList>
    </citation>
    <scope>NUCLEOTIDE SEQUENCE [LARGE SCALE GENOMIC DNA]</scope>
    <source>
        <strain evidence="3 4">DSM 16381</strain>
    </source>
</reference>
<evidence type="ECO:0000313" key="3">
    <source>
        <dbReference type="EMBL" id="KRL97616.1"/>
    </source>
</evidence>
<gene>
    <name evidence="3" type="ORF">FD28_GL001702</name>
</gene>
<dbReference type="Proteomes" id="UP000051580">
    <property type="component" value="Unassembled WGS sequence"/>
</dbReference>
<feature type="region of interest" description="Disordered" evidence="1">
    <location>
        <begin position="166"/>
        <end position="206"/>
    </location>
</feature>
<protein>
    <recommendedName>
        <fullName evidence="5">DUF805 domain-containing protein</fullName>
    </recommendedName>
</protein>
<feature type="region of interest" description="Disordered" evidence="1">
    <location>
        <begin position="279"/>
        <end position="305"/>
    </location>
</feature>
<feature type="transmembrane region" description="Helical" evidence="2">
    <location>
        <begin position="136"/>
        <end position="155"/>
    </location>
</feature>
<feature type="transmembrane region" description="Helical" evidence="2">
    <location>
        <begin position="59"/>
        <end position="82"/>
    </location>
</feature>
<comment type="caution">
    <text evidence="3">The sequence shown here is derived from an EMBL/GenBank/DDBJ whole genome shotgun (WGS) entry which is preliminary data.</text>
</comment>
<feature type="transmembrane region" description="Helical" evidence="2">
    <location>
        <begin position="94"/>
        <end position="116"/>
    </location>
</feature>
<evidence type="ECO:0000256" key="2">
    <source>
        <dbReference type="SAM" id="Phobius"/>
    </source>
</evidence>
<keyword evidence="2" id="KW-0812">Transmembrane</keyword>
<sequence>MNMLTALKQGLTEMFTIGKRTSRAGFWWLYLDIFIIGLILNLILSPLLKQLAFSGDSVWLLLLFLLSIPYAVTTVALFTAEIRRLHDTNRSGHFLWLLLIPLVGPIIVIVFLAQKAKPAGQRFDKTTQPKAWVKQWWTWVILVLIAVATTAMFNLSARYMDPSAWEQSATSQTQNDGNAKAEDTDTTDDDDDTDDESSDDTIDLGDSSIDIADKKAYTTTFSETWSESTFAIDKVTVYKTDGDYTQGSGHDKTSFNGVVKVHMNIDAGRDINAYPSQATLSTNDGQQVDSDLADSDDFDGELDSGTQSDGNVYFLLPTLDDVSDLSSIRLKWSADYDTDDYDDDNAYKDFDVTVQLNQ</sequence>
<keyword evidence="2" id="KW-0472">Membrane</keyword>
<dbReference type="PANTHER" id="PTHR34980:SF2">
    <property type="entry name" value="INNER MEMBRANE PROTEIN YHAH-RELATED"/>
    <property type="match status" value="1"/>
</dbReference>
<dbReference type="GO" id="GO:0005886">
    <property type="term" value="C:plasma membrane"/>
    <property type="evidence" value="ECO:0007669"/>
    <property type="project" value="TreeGrafter"/>
</dbReference>
<evidence type="ECO:0008006" key="5">
    <source>
        <dbReference type="Google" id="ProtNLM"/>
    </source>
</evidence>
<proteinExistence type="predicted"/>
<name>A0A0R1UWJ6_9LACO</name>
<dbReference type="EMBL" id="AZFS01000016">
    <property type="protein sequence ID" value="KRL97616.1"/>
    <property type="molecule type" value="Genomic_DNA"/>
</dbReference>
<feature type="compositionally biased region" description="Polar residues" evidence="1">
    <location>
        <begin position="166"/>
        <end position="177"/>
    </location>
</feature>
<accession>A0A0R1UWJ6</accession>
<keyword evidence="4" id="KW-1185">Reference proteome</keyword>
<organism evidence="3 4">
    <name type="scientific">Levilactobacillus hammesii DSM 16381</name>
    <dbReference type="NCBI Taxonomy" id="1423753"/>
    <lineage>
        <taxon>Bacteria</taxon>
        <taxon>Bacillati</taxon>
        <taxon>Bacillota</taxon>
        <taxon>Bacilli</taxon>
        <taxon>Lactobacillales</taxon>
        <taxon>Lactobacillaceae</taxon>
        <taxon>Levilactobacillus</taxon>
    </lineage>
</organism>
<evidence type="ECO:0000256" key="1">
    <source>
        <dbReference type="SAM" id="MobiDB-lite"/>
    </source>
</evidence>
<dbReference type="AlphaFoldDB" id="A0A0R1UWJ6"/>
<evidence type="ECO:0000313" key="4">
    <source>
        <dbReference type="Proteomes" id="UP000051580"/>
    </source>
</evidence>
<dbReference type="PANTHER" id="PTHR34980">
    <property type="entry name" value="INNER MEMBRANE PROTEIN-RELATED-RELATED"/>
    <property type="match status" value="1"/>
</dbReference>
<dbReference type="Pfam" id="PF05656">
    <property type="entry name" value="DUF805"/>
    <property type="match status" value="1"/>
</dbReference>
<feature type="compositionally biased region" description="Acidic residues" evidence="1">
    <location>
        <begin position="291"/>
        <end position="302"/>
    </location>
</feature>
<feature type="transmembrane region" description="Helical" evidence="2">
    <location>
        <begin position="27"/>
        <end position="47"/>
    </location>
</feature>
<keyword evidence="2" id="KW-1133">Transmembrane helix</keyword>